<dbReference type="CDD" id="cd18787">
    <property type="entry name" value="SF2_C_DEAD"/>
    <property type="match status" value="1"/>
</dbReference>
<accession>A0AAY4F0L3</accession>
<dbReference type="Proteomes" id="UP000694580">
    <property type="component" value="Chromosome 16"/>
</dbReference>
<dbReference type="RefSeq" id="XP_028812762.1">
    <property type="nucleotide sequence ID" value="XM_028956929.1"/>
</dbReference>
<dbReference type="SUPFAM" id="SSF52540">
    <property type="entry name" value="P-loop containing nucleoside triphosphate hydrolases"/>
    <property type="match status" value="1"/>
</dbReference>
<proteinExistence type="inferred from homology"/>
<evidence type="ECO:0000256" key="2">
    <source>
        <dbReference type="ARBA" id="ARBA00022801"/>
    </source>
</evidence>
<dbReference type="Gene3D" id="3.40.50.300">
    <property type="entry name" value="P-loop containing nucleotide triphosphate hydrolases"/>
    <property type="match status" value="2"/>
</dbReference>
<evidence type="ECO:0000313" key="10">
    <source>
        <dbReference type="Proteomes" id="UP000694580"/>
    </source>
</evidence>
<keyword evidence="4 5" id="KW-0694">RNA-binding</keyword>
<keyword evidence="1 5" id="KW-0547">Nucleotide-binding</keyword>
<comment type="function">
    <text evidence="5">RNA helicase.</text>
</comment>
<dbReference type="SMART" id="SM00487">
    <property type="entry name" value="DEXDc"/>
    <property type="match status" value="1"/>
</dbReference>
<dbReference type="PROSITE" id="PS51194">
    <property type="entry name" value="HELICASE_CTER"/>
    <property type="match status" value="1"/>
</dbReference>
<dbReference type="Ensembl" id="ENSDCDT00010074115.1">
    <property type="protein sequence ID" value="ENSDCDP00010063303.1"/>
    <property type="gene ID" value="ENSDCDG00010034535.1"/>
</dbReference>
<evidence type="ECO:0000259" key="8">
    <source>
        <dbReference type="PROSITE" id="PS51194"/>
    </source>
</evidence>
<evidence type="ECO:0000256" key="6">
    <source>
        <dbReference type="SAM" id="MobiDB-lite"/>
    </source>
</evidence>
<dbReference type="Pfam" id="PF00270">
    <property type="entry name" value="DEAD"/>
    <property type="match status" value="1"/>
</dbReference>
<dbReference type="Pfam" id="PF00271">
    <property type="entry name" value="Helicase_C"/>
    <property type="match status" value="1"/>
</dbReference>
<evidence type="ECO:0000256" key="5">
    <source>
        <dbReference type="RuleBase" id="RU365068"/>
    </source>
</evidence>
<dbReference type="GO" id="GO:0005524">
    <property type="term" value="F:ATP binding"/>
    <property type="evidence" value="ECO:0007669"/>
    <property type="project" value="UniProtKB-UniRule"/>
</dbReference>
<sequence>MLSLRRATTPFARVAGSATSTSAAAQPPVIRVPRRAQERAGRGSSGRVATTKPGRTLISCKLPQFNQSAGFTPGRFEETRLCSRGWKHSRSSGDHFTVNSTRAVAHDAGPREPTFGALRVHADLVEALRRAGVVRPTWVQRQLVPKLLRGHNVLCAAETGSGKTLAYLLPVLHRLREAGRPEPDAETRAAILVPSRELADQVASVARALGRPVGLTVGLVGGGRGVGAIKAAFAGGRPDVLVATPGALLKALWRNYVRLDALNFVVVDEADTMFDPSFSGMLGKVLTQTHISENPSDLRGPTPKAQLVVVGATFPGGVGDVLDKVTDLGSMLTIRSQMLHFLLPHVKQTFLKVKGADKLLELSEALKRAEREGAAVLVFCNSASTVNWLGYSLGELGVRHARLQGGMPAAMREGVFRSFQKGLASVLVCTDIASRGLDTQRVRLVVNYDFPETQTDYIHRVGRVGRAGGQMEGEALSFVTHPWDVELVQKIEAAARKRTCLPGMETGNWRPGLKAATDN</sequence>
<feature type="region of interest" description="Disordered" evidence="6">
    <location>
        <begin position="1"/>
        <end position="28"/>
    </location>
</feature>
<feature type="compositionally biased region" description="Low complexity" evidence="6">
    <location>
        <begin position="15"/>
        <end position="25"/>
    </location>
</feature>
<dbReference type="InterPro" id="IPR014001">
    <property type="entry name" value="Helicase_ATP-bd"/>
</dbReference>
<dbReference type="PROSITE" id="PS51192">
    <property type="entry name" value="HELICASE_ATP_BIND_1"/>
    <property type="match status" value="1"/>
</dbReference>
<dbReference type="GeneID" id="114766252"/>
<evidence type="ECO:0000256" key="3">
    <source>
        <dbReference type="ARBA" id="ARBA00022840"/>
    </source>
</evidence>
<keyword evidence="3 5" id="KW-0067">ATP-binding</keyword>
<comment type="similarity">
    <text evidence="5">Belongs to the DEAD box helicase family.</text>
</comment>
<name>A0AAY4F0L3_9TELE</name>
<dbReference type="GeneTree" id="ENSGT00940000161738"/>
<feature type="domain" description="Helicase C-terminal" evidence="8">
    <location>
        <begin position="361"/>
        <end position="512"/>
    </location>
</feature>
<dbReference type="AlphaFoldDB" id="A0AAY4F0L3"/>
<protein>
    <recommendedName>
        <fullName evidence="5">ATP-dependent RNA helicase</fullName>
        <ecNumber evidence="5">3.6.4.13</ecNumber>
    </recommendedName>
</protein>
<keyword evidence="2 5" id="KW-0378">Hydrolase</keyword>
<dbReference type="EC" id="3.6.4.13" evidence="5"/>
<reference evidence="9" key="2">
    <citation type="submission" date="2025-08" db="UniProtKB">
        <authorList>
            <consortium name="Ensembl"/>
        </authorList>
    </citation>
    <scope>IDENTIFICATION</scope>
</reference>
<comment type="catalytic activity">
    <reaction evidence="5">
        <text>ATP + H2O = ADP + phosphate + H(+)</text>
        <dbReference type="Rhea" id="RHEA:13065"/>
        <dbReference type="ChEBI" id="CHEBI:15377"/>
        <dbReference type="ChEBI" id="CHEBI:15378"/>
        <dbReference type="ChEBI" id="CHEBI:30616"/>
        <dbReference type="ChEBI" id="CHEBI:43474"/>
        <dbReference type="ChEBI" id="CHEBI:456216"/>
        <dbReference type="EC" id="3.6.4.13"/>
    </reaction>
</comment>
<dbReference type="GO" id="GO:0003723">
    <property type="term" value="F:RNA binding"/>
    <property type="evidence" value="ECO:0007669"/>
    <property type="project" value="UniProtKB-UniRule"/>
</dbReference>
<feature type="domain" description="Helicase ATP-binding" evidence="7">
    <location>
        <begin position="144"/>
        <end position="332"/>
    </location>
</feature>
<dbReference type="InterPro" id="IPR001650">
    <property type="entry name" value="Helicase_C-like"/>
</dbReference>
<evidence type="ECO:0000259" key="7">
    <source>
        <dbReference type="PROSITE" id="PS51192"/>
    </source>
</evidence>
<organism evidence="9 10">
    <name type="scientific">Denticeps clupeoides</name>
    <name type="common">denticle herring</name>
    <dbReference type="NCBI Taxonomy" id="299321"/>
    <lineage>
        <taxon>Eukaryota</taxon>
        <taxon>Metazoa</taxon>
        <taxon>Chordata</taxon>
        <taxon>Craniata</taxon>
        <taxon>Vertebrata</taxon>
        <taxon>Euteleostomi</taxon>
        <taxon>Actinopterygii</taxon>
        <taxon>Neopterygii</taxon>
        <taxon>Teleostei</taxon>
        <taxon>Clupei</taxon>
        <taxon>Clupeiformes</taxon>
        <taxon>Denticipitoidei</taxon>
        <taxon>Denticipitidae</taxon>
        <taxon>Denticeps</taxon>
    </lineage>
</organism>
<keyword evidence="5" id="KW-0347">Helicase</keyword>
<dbReference type="GO" id="GO:0003724">
    <property type="term" value="F:RNA helicase activity"/>
    <property type="evidence" value="ECO:0007669"/>
    <property type="project" value="UniProtKB-EC"/>
</dbReference>
<dbReference type="SMART" id="SM00490">
    <property type="entry name" value="HELICc"/>
    <property type="match status" value="1"/>
</dbReference>
<dbReference type="PANTHER" id="PTHR24031">
    <property type="entry name" value="RNA HELICASE"/>
    <property type="match status" value="1"/>
</dbReference>
<dbReference type="GO" id="GO:0016787">
    <property type="term" value="F:hydrolase activity"/>
    <property type="evidence" value="ECO:0007669"/>
    <property type="project" value="UniProtKB-KW"/>
</dbReference>
<comment type="domain">
    <text evidence="5">The Q motif is unique to and characteristic of the DEAD box family of RNA helicases and controls ATP binding and hydrolysis.</text>
</comment>
<evidence type="ECO:0000313" key="9">
    <source>
        <dbReference type="Ensembl" id="ENSDCDP00010063303.1"/>
    </source>
</evidence>
<dbReference type="InterPro" id="IPR027417">
    <property type="entry name" value="P-loop_NTPase"/>
</dbReference>
<keyword evidence="10" id="KW-1185">Reference proteome</keyword>
<reference evidence="9" key="3">
    <citation type="submission" date="2025-09" db="UniProtKB">
        <authorList>
            <consortium name="Ensembl"/>
        </authorList>
    </citation>
    <scope>IDENTIFICATION</scope>
</reference>
<evidence type="ECO:0000256" key="4">
    <source>
        <dbReference type="ARBA" id="ARBA00022884"/>
    </source>
</evidence>
<evidence type="ECO:0000256" key="1">
    <source>
        <dbReference type="ARBA" id="ARBA00022741"/>
    </source>
</evidence>
<reference evidence="9 10" key="1">
    <citation type="submission" date="2020-06" db="EMBL/GenBank/DDBJ databases">
        <authorList>
            <consortium name="Wellcome Sanger Institute Data Sharing"/>
        </authorList>
    </citation>
    <scope>NUCLEOTIDE SEQUENCE [LARGE SCALE GENOMIC DNA]</scope>
</reference>
<gene>
    <name evidence="9" type="primary">DDX28</name>
</gene>
<dbReference type="InterPro" id="IPR011545">
    <property type="entry name" value="DEAD/DEAH_box_helicase_dom"/>
</dbReference>